<gene>
    <name evidence="1" type="ORF">GLRG_10474</name>
</gene>
<accession>E3QWU2</accession>
<dbReference type="GeneID" id="24415839"/>
<proteinExistence type="predicted"/>
<name>E3QWU2_COLGM</name>
<dbReference type="AlphaFoldDB" id="E3QWU2"/>
<dbReference type="VEuPathDB" id="FungiDB:GLRG_10474"/>
<reference evidence="2" key="1">
    <citation type="journal article" date="2012" name="Nat. Genet.">
        <title>Lifestyle transitions in plant pathogenic Colletotrichum fungi deciphered by genome and transcriptome analyses.</title>
        <authorList>
            <person name="O'Connell R.J."/>
            <person name="Thon M.R."/>
            <person name="Hacquard S."/>
            <person name="Amyotte S.G."/>
            <person name="Kleemann J."/>
            <person name="Torres M.F."/>
            <person name="Damm U."/>
            <person name="Buiate E.A."/>
            <person name="Epstein L."/>
            <person name="Alkan N."/>
            <person name="Altmueller J."/>
            <person name="Alvarado-Balderrama L."/>
            <person name="Bauser C.A."/>
            <person name="Becker C."/>
            <person name="Birren B.W."/>
            <person name="Chen Z."/>
            <person name="Choi J."/>
            <person name="Crouch J.A."/>
            <person name="Duvick J.P."/>
            <person name="Farman M.A."/>
            <person name="Gan P."/>
            <person name="Heiman D."/>
            <person name="Henrissat B."/>
            <person name="Howard R.J."/>
            <person name="Kabbage M."/>
            <person name="Koch C."/>
            <person name="Kracher B."/>
            <person name="Kubo Y."/>
            <person name="Law A.D."/>
            <person name="Lebrun M.-H."/>
            <person name="Lee Y.-H."/>
            <person name="Miyara I."/>
            <person name="Moore N."/>
            <person name="Neumann U."/>
            <person name="Nordstroem K."/>
            <person name="Panaccione D.G."/>
            <person name="Panstruga R."/>
            <person name="Place M."/>
            <person name="Proctor R.H."/>
            <person name="Prusky D."/>
            <person name="Rech G."/>
            <person name="Reinhardt R."/>
            <person name="Rollins J.A."/>
            <person name="Rounsley S."/>
            <person name="Schardl C.L."/>
            <person name="Schwartz D.C."/>
            <person name="Shenoy N."/>
            <person name="Shirasu K."/>
            <person name="Sikhakolli U.R."/>
            <person name="Stueber K."/>
            <person name="Sukno S.A."/>
            <person name="Sweigard J.A."/>
            <person name="Takano Y."/>
            <person name="Takahara H."/>
            <person name="Trail F."/>
            <person name="van der Does H.C."/>
            <person name="Voll L.M."/>
            <person name="Will I."/>
            <person name="Young S."/>
            <person name="Zeng Q."/>
            <person name="Zhang J."/>
            <person name="Zhou S."/>
            <person name="Dickman M.B."/>
            <person name="Schulze-Lefert P."/>
            <person name="Ver Loren van Themaat E."/>
            <person name="Ma L.-J."/>
            <person name="Vaillancourt L.J."/>
        </authorList>
    </citation>
    <scope>NUCLEOTIDE SEQUENCE [LARGE SCALE GENOMIC DNA]</scope>
    <source>
        <strain evidence="2">M1.001 / M2 / FGSC 10212</strain>
    </source>
</reference>
<keyword evidence="2" id="KW-1185">Reference proteome</keyword>
<dbReference type="RefSeq" id="XP_008099350.1">
    <property type="nucleotide sequence ID" value="XM_008101159.1"/>
</dbReference>
<dbReference type="HOGENOM" id="CLU_2183755_0_0_1"/>
<organism evidence="2">
    <name type="scientific">Colletotrichum graminicola (strain M1.001 / M2 / FGSC 10212)</name>
    <name type="common">Maize anthracnose fungus</name>
    <name type="synonym">Glomerella graminicola</name>
    <dbReference type="NCBI Taxonomy" id="645133"/>
    <lineage>
        <taxon>Eukaryota</taxon>
        <taxon>Fungi</taxon>
        <taxon>Dikarya</taxon>
        <taxon>Ascomycota</taxon>
        <taxon>Pezizomycotina</taxon>
        <taxon>Sordariomycetes</taxon>
        <taxon>Hypocreomycetidae</taxon>
        <taxon>Glomerellales</taxon>
        <taxon>Glomerellaceae</taxon>
        <taxon>Colletotrichum</taxon>
        <taxon>Colletotrichum graminicola species complex</taxon>
    </lineage>
</organism>
<evidence type="ECO:0000313" key="1">
    <source>
        <dbReference type="EMBL" id="EFQ35330.1"/>
    </source>
</evidence>
<sequence length="109" mass="11512">MDAGESSLCLSAANRKCGARLALPAFIGISQRSLQGSVGTAFCPFLFSLATFDGFGSPETNGHRSCKYSQYGSFLDALGTGITVCGAAGSFKSKMGGRRRKDQIHTLYM</sequence>
<dbReference type="Proteomes" id="UP000008782">
    <property type="component" value="Unassembled WGS sequence"/>
</dbReference>
<evidence type="ECO:0000313" key="2">
    <source>
        <dbReference type="Proteomes" id="UP000008782"/>
    </source>
</evidence>
<dbReference type="EMBL" id="GG697391">
    <property type="protein sequence ID" value="EFQ35330.1"/>
    <property type="molecule type" value="Genomic_DNA"/>
</dbReference>
<protein>
    <submittedName>
        <fullName evidence="1">Uncharacterized protein</fullName>
    </submittedName>
</protein>